<gene>
    <name evidence="2" type="ORF">WMG39_23135</name>
</gene>
<feature type="domain" description="J" evidence="1">
    <location>
        <begin position="6"/>
        <end position="70"/>
    </location>
</feature>
<dbReference type="SMART" id="SM00271">
    <property type="entry name" value="DnaJ"/>
    <property type="match status" value="1"/>
</dbReference>
<name>A0ABU8YU37_9CYAN</name>
<comment type="caution">
    <text evidence="2">The sequence shown here is derived from an EMBL/GenBank/DDBJ whole genome shotgun (WGS) entry which is preliminary data.</text>
</comment>
<dbReference type="PRINTS" id="PR00625">
    <property type="entry name" value="JDOMAIN"/>
</dbReference>
<organism evidence="2 3">
    <name type="scientific">Microcoleus anatoxicus PTRS2</name>
    <dbReference type="NCBI Taxonomy" id="2705321"/>
    <lineage>
        <taxon>Bacteria</taxon>
        <taxon>Bacillati</taxon>
        <taxon>Cyanobacteriota</taxon>
        <taxon>Cyanophyceae</taxon>
        <taxon>Oscillatoriophycideae</taxon>
        <taxon>Oscillatoriales</taxon>
        <taxon>Microcoleaceae</taxon>
        <taxon>Microcoleus</taxon>
        <taxon>Microcoleus anatoxicus</taxon>
    </lineage>
</organism>
<evidence type="ECO:0000259" key="1">
    <source>
        <dbReference type="PROSITE" id="PS50076"/>
    </source>
</evidence>
<proteinExistence type="predicted"/>
<reference evidence="2 3" key="1">
    <citation type="journal article" date="2020" name="Harmful Algae">
        <title>Molecular and morphological characterization of a novel dihydroanatoxin-a producing Microcoleus species (cyanobacteria) from the Russian River, California, USA.</title>
        <authorList>
            <person name="Conklin K.Y."/>
            <person name="Stancheva R."/>
            <person name="Otten T.G."/>
            <person name="Fadness R."/>
            <person name="Boyer G.L."/>
            <person name="Read B."/>
            <person name="Zhang X."/>
            <person name="Sheath R.G."/>
        </authorList>
    </citation>
    <scope>NUCLEOTIDE SEQUENCE [LARGE SCALE GENOMIC DNA]</scope>
    <source>
        <strain evidence="2 3">PTRS2</strain>
    </source>
</reference>
<sequence length="228" mass="26430">MSEPSNHYQTLNVTPTATQAEIKQAYRRLVKLFHPDSNSQTAGHEQIVRLNAAYEILGDAQQRQSYDRQICDRTVQQAQPVSNENISRQQTATARDADEHMEQWLIKVYKPVNRFLNNILKPLKKEIDQLSADPFDDELIENFQTYLEASREFLKQAQKFFRSMPNPSNVAGVAAHLYYCINQVGDGIEELHLFTLNYDDRHLHTGQELFRIATRLRREAQAELKIKA</sequence>
<dbReference type="InterPro" id="IPR036869">
    <property type="entry name" value="J_dom_sf"/>
</dbReference>
<dbReference type="PANTHER" id="PTHR44825">
    <property type="match status" value="1"/>
</dbReference>
<dbReference type="SUPFAM" id="SSF46565">
    <property type="entry name" value="Chaperone J-domain"/>
    <property type="match status" value="1"/>
</dbReference>
<dbReference type="InterPro" id="IPR052763">
    <property type="entry name" value="DnaJ_C4"/>
</dbReference>
<dbReference type="InterPro" id="IPR001623">
    <property type="entry name" value="DnaJ_domain"/>
</dbReference>
<dbReference type="Pfam" id="PF00226">
    <property type="entry name" value="DnaJ"/>
    <property type="match status" value="1"/>
</dbReference>
<accession>A0ABU8YU37</accession>
<evidence type="ECO:0000313" key="2">
    <source>
        <dbReference type="EMBL" id="MEK0187718.1"/>
    </source>
</evidence>
<protein>
    <submittedName>
        <fullName evidence="2">J domain-containing protein</fullName>
    </submittedName>
</protein>
<keyword evidence="3" id="KW-1185">Reference proteome</keyword>
<dbReference type="PROSITE" id="PS50076">
    <property type="entry name" value="DNAJ_2"/>
    <property type="match status" value="1"/>
</dbReference>
<evidence type="ECO:0000313" key="3">
    <source>
        <dbReference type="Proteomes" id="UP001384579"/>
    </source>
</evidence>
<dbReference type="CDD" id="cd06257">
    <property type="entry name" value="DnaJ"/>
    <property type="match status" value="1"/>
</dbReference>
<dbReference type="RefSeq" id="WP_340524964.1">
    <property type="nucleotide sequence ID" value="NZ_JBBLXS010000418.1"/>
</dbReference>
<dbReference type="Proteomes" id="UP001384579">
    <property type="component" value="Unassembled WGS sequence"/>
</dbReference>
<dbReference type="PANTHER" id="PTHR44825:SF1">
    <property type="entry name" value="DNAJ HOMOLOG SUBFAMILY C MEMBER 4"/>
    <property type="match status" value="1"/>
</dbReference>
<dbReference type="Gene3D" id="1.10.287.110">
    <property type="entry name" value="DnaJ domain"/>
    <property type="match status" value="1"/>
</dbReference>
<dbReference type="EMBL" id="JBBLXS010000418">
    <property type="protein sequence ID" value="MEK0187718.1"/>
    <property type="molecule type" value="Genomic_DNA"/>
</dbReference>